<dbReference type="AlphaFoldDB" id="A0A0C9U5L5"/>
<protein>
    <submittedName>
        <fullName evidence="1">Uncharacterized protein</fullName>
    </submittedName>
</protein>
<reference evidence="1 2" key="1">
    <citation type="submission" date="2014-06" db="EMBL/GenBank/DDBJ databases">
        <title>Evolutionary Origins and Diversification of the Mycorrhizal Mutualists.</title>
        <authorList>
            <consortium name="DOE Joint Genome Institute"/>
            <consortium name="Mycorrhizal Genomics Consortium"/>
            <person name="Kohler A."/>
            <person name="Kuo A."/>
            <person name="Nagy L.G."/>
            <person name="Floudas D."/>
            <person name="Copeland A."/>
            <person name="Barry K.W."/>
            <person name="Cichocki N."/>
            <person name="Veneault-Fourrey C."/>
            <person name="LaButti K."/>
            <person name="Lindquist E.A."/>
            <person name="Lipzen A."/>
            <person name="Lundell T."/>
            <person name="Morin E."/>
            <person name="Murat C."/>
            <person name="Riley R."/>
            <person name="Ohm R."/>
            <person name="Sun H."/>
            <person name="Tunlid A."/>
            <person name="Henrissat B."/>
            <person name="Grigoriev I.V."/>
            <person name="Hibbett D.S."/>
            <person name="Martin F."/>
        </authorList>
    </citation>
    <scope>NUCLEOTIDE SEQUENCE [LARGE SCALE GENOMIC DNA]</scope>
    <source>
        <strain evidence="1 2">SS14</strain>
    </source>
</reference>
<name>A0A0C9U5L5_SPHS4</name>
<dbReference type="HOGENOM" id="CLU_1887093_0_0_1"/>
<evidence type="ECO:0000313" key="2">
    <source>
        <dbReference type="Proteomes" id="UP000054279"/>
    </source>
</evidence>
<gene>
    <name evidence="1" type="ORF">M422DRAFT_274856</name>
</gene>
<proteinExistence type="predicted"/>
<dbReference type="EMBL" id="KN837496">
    <property type="protein sequence ID" value="KIJ24377.1"/>
    <property type="molecule type" value="Genomic_DNA"/>
</dbReference>
<sequence length="135" mass="15129">MTGLEKEMSMGIPFWEGHVAEKWEEDAETAYEREVSFHRCVMSFPHSLFVTDSPLLLGSAPRFGHMAFSSIANVPRIVGASGEYLQVSTHKPNSPPFLAMSPTSSTHNILRHRLCRLTMTLVSTTPFMIEFALTK</sequence>
<keyword evidence="2" id="KW-1185">Reference proteome</keyword>
<accession>A0A0C9U5L5</accession>
<organism evidence="1 2">
    <name type="scientific">Sphaerobolus stellatus (strain SS14)</name>
    <dbReference type="NCBI Taxonomy" id="990650"/>
    <lineage>
        <taxon>Eukaryota</taxon>
        <taxon>Fungi</taxon>
        <taxon>Dikarya</taxon>
        <taxon>Basidiomycota</taxon>
        <taxon>Agaricomycotina</taxon>
        <taxon>Agaricomycetes</taxon>
        <taxon>Phallomycetidae</taxon>
        <taxon>Geastrales</taxon>
        <taxon>Sphaerobolaceae</taxon>
        <taxon>Sphaerobolus</taxon>
    </lineage>
</organism>
<evidence type="ECO:0000313" key="1">
    <source>
        <dbReference type="EMBL" id="KIJ24377.1"/>
    </source>
</evidence>
<dbReference type="Proteomes" id="UP000054279">
    <property type="component" value="Unassembled WGS sequence"/>
</dbReference>